<keyword evidence="9" id="KW-1185">Reference proteome</keyword>
<dbReference type="Pfam" id="PF24656">
    <property type="entry name" value="CEPT76_peptidase"/>
    <property type="match status" value="1"/>
</dbReference>
<name>A0A8T1WC30_9STRA</name>
<dbReference type="PANTHER" id="PTHR35249:SF2">
    <property type="entry name" value="DYNEIN REGULATORY COMPLEX SUBUNIT 7"/>
    <property type="match status" value="1"/>
</dbReference>
<gene>
    <name evidence="8" type="ORF">PHYPSEUDO_009670</name>
</gene>
<feature type="compositionally biased region" description="Basic and acidic residues" evidence="4">
    <location>
        <begin position="1"/>
        <end position="11"/>
    </location>
</feature>
<keyword evidence="2" id="KW-0963">Cytoplasm</keyword>
<keyword evidence="3" id="KW-0206">Cytoskeleton</keyword>
<evidence type="ECO:0000256" key="3">
    <source>
        <dbReference type="ARBA" id="ARBA00023212"/>
    </source>
</evidence>
<dbReference type="Proteomes" id="UP000694044">
    <property type="component" value="Unassembled WGS sequence"/>
</dbReference>
<evidence type="ECO:0000256" key="4">
    <source>
        <dbReference type="SAM" id="MobiDB-lite"/>
    </source>
</evidence>
<organism evidence="8 9">
    <name type="scientific">Phytophthora pseudosyringae</name>
    <dbReference type="NCBI Taxonomy" id="221518"/>
    <lineage>
        <taxon>Eukaryota</taxon>
        <taxon>Sar</taxon>
        <taxon>Stramenopiles</taxon>
        <taxon>Oomycota</taxon>
        <taxon>Peronosporomycetes</taxon>
        <taxon>Peronosporales</taxon>
        <taxon>Peronosporaceae</taxon>
        <taxon>Phytophthora</taxon>
    </lineage>
</organism>
<feature type="domain" description="CEP76/DRC7 peptidase-like" evidence="5">
    <location>
        <begin position="298"/>
        <end position="368"/>
    </location>
</feature>
<accession>A0A8T1WC30</accession>
<evidence type="ECO:0000313" key="8">
    <source>
        <dbReference type="EMBL" id="KAG7389750.1"/>
    </source>
</evidence>
<evidence type="ECO:0000313" key="9">
    <source>
        <dbReference type="Proteomes" id="UP000694044"/>
    </source>
</evidence>
<dbReference type="AlphaFoldDB" id="A0A8T1WC30"/>
<evidence type="ECO:0000256" key="2">
    <source>
        <dbReference type="ARBA" id="ARBA00022490"/>
    </source>
</evidence>
<dbReference type="Pfam" id="PF24667">
    <property type="entry name" value="MORN_DRC7"/>
    <property type="match status" value="1"/>
</dbReference>
<dbReference type="GO" id="GO:0031514">
    <property type="term" value="C:motile cilium"/>
    <property type="evidence" value="ECO:0007669"/>
    <property type="project" value="TreeGrafter"/>
</dbReference>
<dbReference type="EMBL" id="JAGDFM010000040">
    <property type="protein sequence ID" value="KAG7389750.1"/>
    <property type="molecule type" value="Genomic_DNA"/>
</dbReference>
<dbReference type="GO" id="GO:0048870">
    <property type="term" value="P:cell motility"/>
    <property type="evidence" value="ECO:0007669"/>
    <property type="project" value="TreeGrafter"/>
</dbReference>
<dbReference type="Pfam" id="PF24671">
    <property type="entry name" value="DRC7_C"/>
    <property type="match status" value="1"/>
</dbReference>
<dbReference type="OrthoDB" id="10262874at2759"/>
<feature type="domain" description="Dynein regulatory complex subunit 7 MORN" evidence="6">
    <location>
        <begin position="449"/>
        <end position="720"/>
    </location>
</feature>
<dbReference type="InterPro" id="IPR056290">
    <property type="entry name" value="CEPT76/DRC7_peptidase-like_dom"/>
</dbReference>
<feature type="domain" description="Dynein regulatory complex subunit 7 C-terminal" evidence="7">
    <location>
        <begin position="764"/>
        <end position="869"/>
    </location>
</feature>
<feature type="region of interest" description="Disordered" evidence="4">
    <location>
        <begin position="226"/>
        <end position="247"/>
    </location>
</feature>
<comment type="subcellular location">
    <subcellularLocation>
        <location evidence="1">Cytoplasm</location>
        <location evidence="1">Cytoskeleton</location>
    </subcellularLocation>
</comment>
<evidence type="ECO:0000256" key="1">
    <source>
        <dbReference type="ARBA" id="ARBA00004245"/>
    </source>
</evidence>
<proteinExistence type="predicted"/>
<sequence>MVLDMKADAKDGGANGENRSDNDNLDERQDVVTQSDEDAAIAARQFTMAGVVSTKQRRLVDDTVEPTEMPSYASNSPKEQLCLEYIAGFQRQFERMFPTRRPLYLHPPNEKGVPKFVCTSIRPTLLPYRDLYDCHALARFLAGVVEYEPLANPTTPPVCLPSPSFTLKWRSGDSFDLATLLVSFLIGAGYDACVVNGIAPRWLCLLDQSKALLPVLPAEEGLRKAQEREMGADPSTKGPADAKGATSDVKLVSRTTFTSKYLERLDVAEKERLEKTRRVLDYSFGENDEDEDPLEGKRAHAWVLIRAGKREVPEHFYLEPSTGRSYSLADSPYTSIESVWNHENYWVNMQQQPVHLTLFDLSNPTDWEYVFLCAAERKSAKEAEHGAKGGGGDLSDDLKMLGTESGNHQHGVDAADDDDLVLDIPPSWVTKLHIDRATYKKRFVKDCQHVTLYHRAKVEEFAENAHEQGLVARVTLFRDGGCTLPIEIREYFKNRKDRLESRIRLPFEGKFEERFAPGRMPEALQSRTEWIGYRRELHFYTSARPDGLVTREEDIQKRVLEHFDGRDDFLVFRSVTLATDKDEVDSKNPYVLPGGPAGEIAIKKMKEKFARNPALAADDDQRKRGYNVHDGSIRVYFHYATGKITAGSRVYFKAPNVPVEVVMADPSTKKPKLSVLEIELRASLQMEKDCYSAVRHSDIETQDILKIRKREEMAIALETSFFDRNEDEAQAKENEDAKELDKNAKNEVDYLSPFLQSIHAAGGLSKEDAQTVREMCLRNLKERLLERATIIQGRLDKENALLAKRQAAFQRSQREHDQGTDEEFERFCSETMFRIQILEQRLASHEETALQKYADMDKRLHSDARLRVLHR</sequence>
<evidence type="ECO:0000259" key="7">
    <source>
        <dbReference type="Pfam" id="PF24671"/>
    </source>
</evidence>
<dbReference type="PANTHER" id="PTHR35249">
    <property type="entry name" value="DYNEIN REGULATORY COMPLEX SUBUNIT 7"/>
    <property type="match status" value="1"/>
</dbReference>
<evidence type="ECO:0000259" key="6">
    <source>
        <dbReference type="Pfam" id="PF24667"/>
    </source>
</evidence>
<reference evidence="8" key="1">
    <citation type="submission" date="2021-02" db="EMBL/GenBank/DDBJ databases">
        <authorList>
            <person name="Palmer J.M."/>
        </authorList>
    </citation>
    <scope>NUCLEOTIDE SEQUENCE</scope>
    <source>
        <strain evidence="8">SCRP734</strain>
    </source>
</reference>
<protein>
    <recommendedName>
        <fullName evidence="10">Dynein regulatory complex subunit 7</fullName>
    </recommendedName>
</protein>
<evidence type="ECO:0008006" key="10">
    <source>
        <dbReference type="Google" id="ProtNLM"/>
    </source>
</evidence>
<dbReference type="GO" id="GO:0005856">
    <property type="term" value="C:cytoskeleton"/>
    <property type="evidence" value="ECO:0007669"/>
    <property type="project" value="UniProtKB-SubCell"/>
</dbReference>
<feature type="region of interest" description="Disordered" evidence="4">
    <location>
        <begin position="1"/>
        <end position="37"/>
    </location>
</feature>
<comment type="caution">
    <text evidence="8">The sequence shown here is derived from an EMBL/GenBank/DDBJ whole genome shotgun (WGS) entry which is preliminary data.</text>
</comment>
<feature type="compositionally biased region" description="Basic and acidic residues" evidence="4">
    <location>
        <begin position="18"/>
        <end position="30"/>
    </location>
</feature>
<dbReference type="InterPro" id="IPR056291">
    <property type="entry name" value="MORN_DRC7"/>
</dbReference>
<evidence type="ECO:0000259" key="5">
    <source>
        <dbReference type="Pfam" id="PF24656"/>
    </source>
</evidence>
<dbReference type="InterPro" id="IPR056292">
    <property type="entry name" value="DRC7_C"/>
</dbReference>
<dbReference type="InterPro" id="IPR033551">
    <property type="entry name" value="DRC7/lobo"/>
</dbReference>